<sequence length="309" mass="33713">MSLSSHCSEKGCEPAALYVTIQNYCKRCRPLHKHQHQLFWDLLLVLRGGRPAMLLDYAMAPASVLEGLLQAVQSSTGISCAILSWGTSCHLLCNLKVLLGSLQSVRDWASTSLDTGEKCPVLLLGFKGTSAEEMSATSPSLLTPSRLSQLECKEILCALKPLEDELLKLQQLGQKLSKSVLCLDLERVEDLPLMPTLNGLLLGYPVVYVVGHGSSSNDAGGSGFPCTAKDMNGRKEDMVTLCAFSLPTSFLSIPEELVCQTFECKQHQAAVSHYVGEWKSRIQSAMTGHGWGTQISWKREDMGIQPVSL</sequence>
<dbReference type="Proteomes" id="UP000232323">
    <property type="component" value="Unassembled WGS sequence"/>
</dbReference>
<dbReference type="AlphaFoldDB" id="A0A250WVU8"/>
<reference evidence="1 2" key="1">
    <citation type="submission" date="2017-08" db="EMBL/GenBank/DDBJ databases">
        <title>Acidophilic green algal genome provides insights into adaptation to an acidic environment.</title>
        <authorList>
            <person name="Hirooka S."/>
            <person name="Hirose Y."/>
            <person name="Kanesaki Y."/>
            <person name="Higuchi S."/>
            <person name="Fujiwara T."/>
            <person name="Onuma R."/>
            <person name="Era A."/>
            <person name="Ohbayashi R."/>
            <person name="Uzuka A."/>
            <person name="Nozaki H."/>
            <person name="Yoshikawa H."/>
            <person name="Miyagishima S.Y."/>
        </authorList>
    </citation>
    <scope>NUCLEOTIDE SEQUENCE [LARGE SCALE GENOMIC DNA]</scope>
    <source>
        <strain evidence="1 2">NIES-2499</strain>
    </source>
</reference>
<organism evidence="1 2">
    <name type="scientific">Chlamydomonas eustigma</name>
    <dbReference type="NCBI Taxonomy" id="1157962"/>
    <lineage>
        <taxon>Eukaryota</taxon>
        <taxon>Viridiplantae</taxon>
        <taxon>Chlorophyta</taxon>
        <taxon>core chlorophytes</taxon>
        <taxon>Chlorophyceae</taxon>
        <taxon>CS clade</taxon>
        <taxon>Chlamydomonadales</taxon>
        <taxon>Chlamydomonadaceae</taxon>
        <taxon>Chlamydomonas</taxon>
    </lineage>
</organism>
<dbReference type="Pfam" id="PF14953">
    <property type="entry name" value="DUF4504"/>
    <property type="match status" value="1"/>
</dbReference>
<gene>
    <name evidence="1" type="ORF">CEUSTIGMA_g2275.t1</name>
</gene>
<dbReference type="PANTHER" id="PTHR31366:SF2">
    <property type="entry name" value="UPF0739 PROTEIN C1ORF74"/>
    <property type="match status" value="1"/>
</dbReference>
<evidence type="ECO:0000313" key="1">
    <source>
        <dbReference type="EMBL" id="GAX74829.1"/>
    </source>
</evidence>
<name>A0A250WVU8_9CHLO</name>
<protein>
    <submittedName>
        <fullName evidence="1">Uncharacterized protein</fullName>
    </submittedName>
</protein>
<dbReference type="PANTHER" id="PTHR31366">
    <property type="entry name" value="UPF0739 PROTEIN C1ORF74"/>
    <property type="match status" value="1"/>
</dbReference>
<keyword evidence="2" id="KW-1185">Reference proteome</keyword>
<comment type="caution">
    <text evidence="1">The sequence shown here is derived from an EMBL/GenBank/DDBJ whole genome shotgun (WGS) entry which is preliminary data.</text>
</comment>
<accession>A0A250WVU8</accession>
<dbReference type="InterPro" id="IPR027850">
    <property type="entry name" value="DUF4504"/>
</dbReference>
<dbReference type="EMBL" id="BEGY01000009">
    <property type="protein sequence ID" value="GAX74829.1"/>
    <property type="molecule type" value="Genomic_DNA"/>
</dbReference>
<evidence type="ECO:0000313" key="2">
    <source>
        <dbReference type="Proteomes" id="UP000232323"/>
    </source>
</evidence>
<proteinExistence type="predicted"/>